<feature type="domain" description="Sulfotransferase" evidence="3">
    <location>
        <begin position="26"/>
        <end position="77"/>
    </location>
</feature>
<keyword evidence="5" id="KW-1185">Reference proteome</keyword>
<evidence type="ECO:0000259" key="3">
    <source>
        <dbReference type="Pfam" id="PF00685"/>
    </source>
</evidence>
<gene>
    <name evidence="4" type="ORF">scyTo_0015739</name>
</gene>
<name>A0A401PXU4_SCYTO</name>
<dbReference type="AlphaFoldDB" id="A0A401PXU4"/>
<dbReference type="EC" id="2.8.2.-" evidence="2"/>
<dbReference type="InterPro" id="IPR051589">
    <property type="entry name" value="Sialate-O-sulfotransferase"/>
</dbReference>
<comment type="caution">
    <text evidence="4">The sequence shown here is derived from an EMBL/GenBank/DDBJ whole genome shotgun (WGS) entry which is preliminary data.</text>
</comment>
<reference evidence="4 5" key="1">
    <citation type="journal article" date="2018" name="Nat. Ecol. Evol.">
        <title>Shark genomes provide insights into elasmobranch evolution and the origin of vertebrates.</title>
        <authorList>
            <person name="Hara Y"/>
            <person name="Yamaguchi K"/>
            <person name="Onimaru K"/>
            <person name="Kadota M"/>
            <person name="Koyanagi M"/>
            <person name="Keeley SD"/>
            <person name="Tatsumi K"/>
            <person name="Tanaka K"/>
            <person name="Motone F"/>
            <person name="Kageyama Y"/>
            <person name="Nozu R"/>
            <person name="Adachi N"/>
            <person name="Nishimura O"/>
            <person name="Nakagawa R"/>
            <person name="Tanegashima C"/>
            <person name="Kiyatake I"/>
            <person name="Matsumoto R"/>
            <person name="Murakumo K"/>
            <person name="Nishida K"/>
            <person name="Terakita A"/>
            <person name="Kuratani S"/>
            <person name="Sato K"/>
            <person name="Hyodo S Kuraku.S."/>
        </authorList>
    </citation>
    <scope>NUCLEOTIDE SEQUENCE [LARGE SCALE GENOMIC DNA]</scope>
</reference>
<dbReference type="PANTHER" id="PTHR45964">
    <property type="entry name" value="WSCD FAMILY MEMBER CG9164"/>
    <property type="match status" value="1"/>
</dbReference>
<sequence>MLTKLPKVDLTVLQLSLPEWPEFVKNYGPWWASHTLDWLKYGKKVLVVHYEDLKHDLFNQLKQMVSILGLNVSDDRLLCVESQKDGNFKRSGIRKLEYDPYTPEMRKMIDGFIKTIDLALKLRNLTGVPEDYAPR</sequence>
<dbReference type="Gene3D" id="3.40.50.300">
    <property type="entry name" value="P-loop containing nucleotide triphosphate hydrolases"/>
    <property type="match status" value="1"/>
</dbReference>
<dbReference type="InterPro" id="IPR000863">
    <property type="entry name" value="Sulfotransferase_dom"/>
</dbReference>
<organism evidence="4 5">
    <name type="scientific">Scyliorhinus torazame</name>
    <name type="common">Cloudy catshark</name>
    <name type="synonym">Catulus torazame</name>
    <dbReference type="NCBI Taxonomy" id="75743"/>
    <lineage>
        <taxon>Eukaryota</taxon>
        <taxon>Metazoa</taxon>
        <taxon>Chordata</taxon>
        <taxon>Craniata</taxon>
        <taxon>Vertebrata</taxon>
        <taxon>Chondrichthyes</taxon>
        <taxon>Elasmobranchii</taxon>
        <taxon>Galeomorphii</taxon>
        <taxon>Galeoidea</taxon>
        <taxon>Carcharhiniformes</taxon>
        <taxon>Scyliorhinidae</taxon>
        <taxon>Scyliorhinus</taxon>
    </lineage>
</organism>
<dbReference type="InterPro" id="IPR027417">
    <property type="entry name" value="P-loop_NTPase"/>
</dbReference>
<evidence type="ECO:0000313" key="5">
    <source>
        <dbReference type="Proteomes" id="UP000288216"/>
    </source>
</evidence>
<dbReference type="STRING" id="75743.A0A401PXU4"/>
<comment type="similarity">
    <text evidence="2">Belongs to the sulfotransferase 1 family.</text>
</comment>
<dbReference type="EMBL" id="BFAA01009075">
    <property type="protein sequence ID" value="GCB77942.1"/>
    <property type="molecule type" value="Genomic_DNA"/>
</dbReference>
<dbReference type="GO" id="GO:0008146">
    <property type="term" value="F:sulfotransferase activity"/>
    <property type="evidence" value="ECO:0007669"/>
    <property type="project" value="InterPro"/>
</dbReference>
<accession>A0A401PXU4</accession>
<dbReference type="Pfam" id="PF00685">
    <property type="entry name" value="Sulfotransfer_1"/>
    <property type="match status" value="1"/>
</dbReference>
<dbReference type="PANTHER" id="PTHR45964:SF7">
    <property type="entry name" value="SIALATE:O-SULFOTRANSFERASE 2"/>
    <property type="match status" value="1"/>
</dbReference>
<evidence type="ECO:0000313" key="4">
    <source>
        <dbReference type="EMBL" id="GCB77942.1"/>
    </source>
</evidence>
<evidence type="ECO:0000256" key="1">
    <source>
        <dbReference type="ARBA" id="ARBA00010236"/>
    </source>
</evidence>
<protein>
    <recommendedName>
        <fullName evidence="2">Sulfotransferase</fullName>
        <ecNumber evidence="2">2.8.2.-</ecNumber>
    </recommendedName>
</protein>
<dbReference type="OMA" id="ALRCHEQ"/>
<evidence type="ECO:0000256" key="2">
    <source>
        <dbReference type="RuleBase" id="RU361155"/>
    </source>
</evidence>
<dbReference type="OrthoDB" id="5985073at2759"/>
<keyword evidence="2" id="KW-0808">Transferase</keyword>
<dbReference type="Proteomes" id="UP000288216">
    <property type="component" value="Unassembled WGS sequence"/>
</dbReference>
<proteinExistence type="inferred from homology"/>
<comment type="similarity">
    <text evidence="1">Belongs to the WSCD family.</text>
</comment>
<dbReference type="SUPFAM" id="SSF52540">
    <property type="entry name" value="P-loop containing nucleoside triphosphate hydrolases"/>
    <property type="match status" value="1"/>
</dbReference>